<proteinExistence type="predicted"/>
<sequence>MFSTKWPGTSAWIKWILPALFVISLAAWALGIEFTVRTANRKLDPLYEEGPSNAKLYFYACGVPMATTLAPLIDFLLYKRNLLFPLASIIWGIIGFTIWVFMLTFWSICEFDEPGDACPNFYRYAPYTDGLWSSNYWMARLVLGGAAGALLLIQMAFGARAVDLRRRERRGLRGKIGDQGRGGA</sequence>
<dbReference type="Proteomes" id="UP000225277">
    <property type="component" value="Unassembled WGS sequence"/>
</dbReference>
<feature type="transmembrane region" description="Helical" evidence="1">
    <location>
        <begin position="12"/>
        <end position="36"/>
    </location>
</feature>
<protein>
    <submittedName>
        <fullName evidence="2">Uncharacterized protein</fullName>
    </submittedName>
</protein>
<gene>
    <name evidence="2" type="ORF">RCC_07565</name>
</gene>
<name>A0A2D3V8E0_9PEZI</name>
<feature type="transmembrane region" description="Helical" evidence="1">
    <location>
        <begin position="89"/>
        <end position="108"/>
    </location>
</feature>
<organism evidence="2 3">
    <name type="scientific">Ramularia collo-cygni</name>
    <dbReference type="NCBI Taxonomy" id="112498"/>
    <lineage>
        <taxon>Eukaryota</taxon>
        <taxon>Fungi</taxon>
        <taxon>Dikarya</taxon>
        <taxon>Ascomycota</taxon>
        <taxon>Pezizomycotina</taxon>
        <taxon>Dothideomycetes</taxon>
        <taxon>Dothideomycetidae</taxon>
        <taxon>Mycosphaerellales</taxon>
        <taxon>Mycosphaerellaceae</taxon>
        <taxon>Ramularia</taxon>
    </lineage>
</organism>
<feature type="transmembrane region" description="Helical" evidence="1">
    <location>
        <begin position="137"/>
        <end position="159"/>
    </location>
</feature>
<evidence type="ECO:0000313" key="3">
    <source>
        <dbReference type="Proteomes" id="UP000225277"/>
    </source>
</evidence>
<dbReference type="AlphaFoldDB" id="A0A2D3V8E0"/>
<keyword evidence="1" id="KW-0472">Membrane</keyword>
<dbReference type="RefSeq" id="XP_023628589.1">
    <property type="nucleotide sequence ID" value="XM_023772821.1"/>
</dbReference>
<evidence type="ECO:0000313" key="2">
    <source>
        <dbReference type="EMBL" id="CZT21700.1"/>
    </source>
</evidence>
<keyword evidence="1" id="KW-0812">Transmembrane</keyword>
<dbReference type="GeneID" id="35602680"/>
<evidence type="ECO:0000256" key="1">
    <source>
        <dbReference type="SAM" id="Phobius"/>
    </source>
</evidence>
<dbReference type="EMBL" id="FJUY01000012">
    <property type="protein sequence ID" value="CZT21700.1"/>
    <property type="molecule type" value="Genomic_DNA"/>
</dbReference>
<feature type="transmembrane region" description="Helical" evidence="1">
    <location>
        <begin position="56"/>
        <end position="77"/>
    </location>
</feature>
<keyword evidence="3" id="KW-1185">Reference proteome</keyword>
<dbReference type="OrthoDB" id="5282602at2759"/>
<reference evidence="2 3" key="1">
    <citation type="submission" date="2016-03" db="EMBL/GenBank/DDBJ databases">
        <authorList>
            <person name="Ploux O."/>
        </authorList>
    </citation>
    <scope>NUCLEOTIDE SEQUENCE [LARGE SCALE GENOMIC DNA]</scope>
    <source>
        <strain evidence="2 3">URUG2</strain>
    </source>
</reference>
<keyword evidence="1" id="KW-1133">Transmembrane helix</keyword>
<accession>A0A2D3V8E0</accession>